<dbReference type="AlphaFoldDB" id="A0A9N8DA71"/>
<feature type="region of interest" description="Disordered" evidence="1">
    <location>
        <begin position="144"/>
        <end position="184"/>
    </location>
</feature>
<organism evidence="2 3">
    <name type="scientific">Seminavis robusta</name>
    <dbReference type="NCBI Taxonomy" id="568900"/>
    <lineage>
        <taxon>Eukaryota</taxon>
        <taxon>Sar</taxon>
        <taxon>Stramenopiles</taxon>
        <taxon>Ochrophyta</taxon>
        <taxon>Bacillariophyta</taxon>
        <taxon>Bacillariophyceae</taxon>
        <taxon>Bacillariophycidae</taxon>
        <taxon>Naviculales</taxon>
        <taxon>Naviculaceae</taxon>
        <taxon>Seminavis</taxon>
    </lineage>
</organism>
<reference evidence="2" key="1">
    <citation type="submission" date="2020-06" db="EMBL/GenBank/DDBJ databases">
        <authorList>
            <consortium name="Plant Systems Biology data submission"/>
        </authorList>
    </citation>
    <scope>NUCLEOTIDE SEQUENCE</scope>
    <source>
        <strain evidence="2">D6</strain>
    </source>
</reference>
<evidence type="ECO:0000313" key="3">
    <source>
        <dbReference type="Proteomes" id="UP001153069"/>
    </source>
</evidence>
<keyword evidence="3" id="KW-1185">Reference proteome</keyword>
<dbReference type="EMBL" id="CAICTM010000031">
    <property type="protein sequence ID" value="CAB9498111.1"/>
    <property type="molecule type" value="Genomic_DNA"/>
</dbReference>
<evidence type="ECO:0000256" key="1">
    <source>
        <dbReference type="SAM" id="MobiDB-lite"/>
    </source>
</evidence>
<protein>
    <submittedName>
        <fullName evidence="2">Uncharacterized protein</fullName>
    </submittedName>
</protein>
<sequence>MPSWTTVAATNIGDAKAESVATVDIRVGTTDSRFVGPVILQRFGNEALFRIAVLQDGADRNALAICLPPDEIWTAEPPKKVISPHSKTKAIKSIINLPENNAEGFDKVTIVMPWNGNDGPSFLFSEAVVFASQVVVDAVLSTKEDGCENSNNEGSKHEESNYAASSDESDFSDLDISGLQVSSP</sequence>
<gene>
    <name evidence="2" type="ORF">SEMRO_31_G020510.1</name>
</gene>
<dbReference type="Proteomes" id="UP001153069">
    <property type="component" value="Unassembled WGS sequence"/>
</dbReference>
<name>A0A9N8DA71_9STRA</name>
<evidence type="ECO:0000313" key="2">
    <source>
        <dbReference type="EMBL" id="CAB9498111.1"/>
    </source>
</evidence>
<proteinExistence type="predicted"/>
<accession>A0A9N8DA71</accession>
<comment type="caution">
    <text evidence="2">The sequence shown here is derived from an EMBL/GenBank/DDBJ whole genome shotgun (WGS) entry which is preliminary data.</text>
</comment>